<evidence type="ECO:0000256" key="4">
    <source>
        <dbReference type="ARBA" id="ARBA00012945"/>
    </source>
</evidence>
<dbReference type="FunFam" id="3.30.559.10:FF:000007">
    <property type="entry name" value="Dihydrolipoamide acetyltransferase component of pyruvate dehydrogenase complex"/>
    <property type="match status" value="1"/>
</dbReference>
<evidence type="ECO:0000313" key="15">
    <source>
        <dbReference type="EMBL" id="PIE32829.1"/>
    </source>
</evidence>
<name>A0A2G6KDE8_9BACT</name>
<dbReference type="PROSITE" id="PS50968">
    <property type="entry name" value="BIOTINYL_LIPOYL"/>
    <property type="match status" value="1"/>
</dbReference>
<keyword evidence="8 11" id="KW-0450">Lipoyl</keyword>
<comment type="pathway">
    <text evidence="2 11">Amino-acid degradation; L-lysine degradation via saccharopine pathway; glutaryl-CoA from L-lysine: step 6/6.</text>
</comment>
<feature type="domain" description="Peripheral subunit-binding (PSBD)" evidence="14">
    <location>
        <begin position="106"/>
        <end position="143"/>
    </location>
</feature>
<dbReference type="UniPathway" id="UPA00868">
    <property type="reaction ID" value="UER00840"/>
</dbReference>
<comment type="caution">
    <text evidence="15">The sequence shown here is derived from an EMBL/GenBank/DDBJ whole genome shotgun (WGS) entry which is preliminary data.</text>
</comment>
<dbReference type="GO" id="GO:0004149">
    <property type="term" value="F:dihydrolipoyllysine-residue succinyltransferase activity"/>
    <property type="evidence" value="ECO:0007669"/>
    <property type="project" value="UniProtKB-UniRule"/>
</dbReference>
<dbReference type="InterPro" id="IPR006255">
    <property type="entry name" value="SucB"/>
</dbReference>
<dbReference type="Gene3D" id="3.30.559.10">
    <property type="entry name" value="Chloramphenicol acetyltransferase-like domain"/>
    <property type="match status" value="1"/>
</dbReference>
<comment type="similarity">
    <text evidence="3 11">Belongs to the 2-oxoacid dehydrogenase family.</text>
</comment>
<dbReference type="PROSITE" id="PS00189">
    <property type="entry name" value="LIPOYL"/>
    <property type="match status" value="1"/>
</dbReference>
<evidence type="ECO:0000256" key="9">
    <source>
        <dbReference type="ARBA" id="ARBA00023315"/>
    </source>
</evidence>
<dbReference type="InterPro" id="IPR023213">
    <property type="entry name" value="CAT-like_dom_sf"/>
</dbReference>
<dbReference type="InterPro" id="IPR011053">
    <property type="entry name" value="Single_hybrid_motif"/>
</dbReference>
<comment type="cofactor">
    <cofactor evidence="11">
        <name>(R)-lipoate</name>
        <dbReference type="ChEBI" id="CHEBI:83088"/>
    </cofactor>
    <text evidence="11">Binds 1 lipoyl cofactor covalently.</text>
</comment>
<evidence type="ECO:0000313" key="16">
    <source>
        <dbReference type="Proteomes" id="UP000230821"/>
    </source>
</evidence>
<dbReference type="InterPro" id="IPR000089">
    <property type="entry name" value="Biotin_lipoyl"/>
</dbReference>
<dbReference type="CDD" id="cd06849">
    <property type="entry name" value="lipoyl_domain"/>
    <property type="match status" value="1"/>
</dbReference>
<dbReference type="Pfam" id="PF02817">
    <property type="entry name" value="E3_binding"/>
    <property type="match status" value="1"/>
</dbReference>
<evidence type="ECO:0000256" key="11">
    <source>
        <dbReference type="RuleBase" id="RU361138"/>
    </source>
</evidence>
<dbReference type="EC" id="2.3.1.61" evidence="4 11"/>
<feature type="region of interest" description="Disordered" evidence="12">
    <location>
        <begin position="78"/>
        <end position="105"/>
    </location>
</feature>
<dbReference type="EMBL" id="PDSK01000107">
    <property type="protein sequence ID" value="PIE32829.1"/>
    <property type="molecule type" value="Genomic_DNA"/>
</dbReference>
<dbReference type="Pfam" id="PF00364">
    <property type="entry name" value="Biotin_lipoyl"/>
    <property type="match status" value="1"/>
</dbReference>
<dbReference type="PROSITE" id="PS51826">
    <property type="entry name" value="PSBD"/>
    <property type="match status" value="1"/>
</dbReference>
<dbReference type="GO" id="GO:0005829">
    <property type="term" value="C:cytosol"/>
    <property type="evidence" value="ECO:0007669"/>
    <property type="project" value="TreeGrafter"/>
</dbReference>
<dbReference type="Proteomes" id="UP000230821">
    <property type="component" value="Unassembled WGS sequence"/>
</dbReference>
<evidence type="ECO:0000259" key="13">
    <source>
        <dbReference type="PROSITE" id="PS50968"/>
    </source>
</evidence>
<dbReference type="InterPro" id="IPR003016">
    <property type="entry name" value="2-oxoA_DH_lipoyl-BS"/>
</dbReference>
<evidence type="ECO:0000256" key="1">
    <source>
        <dbReference type="ARBA" id="ARBA00004052"/>
    </source>
</evidence>
<gene>
    <name evidence="15" type="ORF">CSA56_14120</name>
</gene>
<comment type="function">
    <text evidence="1 11">E2 component of the 2-oxoglutarate dehydrogenase (OGDH) complex which catalyzes the second step in the conversion of 2-oxoglutarate to succinyl-CoA and CO(2).</text>
</comment>
<dbReference type="AlphaFoldDB" id="A0A2G6KDE8"/>
<evidence type="ECO:0000256" key="6">
    <source>
        <dbReference type="ARBA" id="ARBA00022532"/>
    </source>
</evidence>
<accession>A0A2G6KDE8</accession>
<evidence type="ECO:0000256" key="7">
    <source>
        <dbReference type="ARBA" id="ARBA00022679"/>
    </source>
</evidence>
<evidence type="ECO:0000259" key="14">
    <source>
        <dbReference type="PROSITE" id="PS51826"/>
    </source>
</evidence>
<evidence type="ECO:0000256" key="12">
    <source>
        <dbReference type="SAM" id="MobiDB-lite"/>
    </source>
</evidence>
<evidence type="ECO:0000256" key="8">
    <source>
        <dbReference type="ARBA" id="ARBA00022823"/>
    </source>
</evidence>
<feature type="domain" description="Lipoyl-binding" evidence="13">
    <location>
        <begin position="2"/>
        <end position="76"/>
    </location>
</feature>
<keyword evidence="6 11" id="KW-0816">Tricarboxylic acid cycle</keyword>
<dbReference type="SUPFAM" id="SSF47005">
    <property type="entry name" value="Peripheral subunit-binding domain of 2-oxo acid dehydrogenase complex"/>
    <property type="match status" value="1"/>
</dbReference>
<dbReference type="Pfam" id="PF00198">
    <property type="entry name" value="2-oxoacid_dh"/>
    <property type="match status" value="1"/>
</dbReference>
<reference evidence="15 16" key="1">
    <citation type="submission" date="2017-10" db="EMBL/GenBank/DDBJ databases">
        <title>Novel microbial diversity and functional potential in the marine mammal oral microbiome.</title>
        <authorList>
            <person name="Dudek N.K."/>
            <person name="Sun C.L."/>
            <person name="Burstein D."/>
            <person name="Kantor R.S."/>
            <person name="Aliaga Goltsman D.S."/>
            <person name="Bik E.M."/>
            <person name="Thomas B.C."/>
            <person name="Banfield J.F."/>
            <person name="Relman D.A."/>
        </authorList>
    </citation>
    <scope>NUCLEOTIDE SEQUENCE [LARGE SCALE GENOMIC DNA]</scope>
    <source>
        <strain evidence="15">DOLJORAL78_47_16</strain>
    </source>
</reference>
<evidence type="ECO:0000256" key="10">
    <source>
        <dbReference type="ARBA" id="ARBA00052761"/>
    </source>
</evidence>
<dbReference type="SUPFAM" id="SSF51230">
    <property type="entry name" value="Single hybrid motif"/>
    <property type="match status" value="1"/>
</dbReference>
<dbReference type="GO" id="GO:0045252">
    <property type="term" value="C:oxoglutarate dehydrogenase complex"/>
    <property type="evidence" value="ECO:0007669"/>
    <property type="project" value="UniProtKB-UniRule"/>
</dbReference>
<dbReference type="GO" id="GO:0006099">
    <property type="term" value="P:tricarboxylic acid cycle"/>
    <property type="evidence" value="ECO:0007669"/>
    <property type="project" value="UniProtKB-UniRule"/>
</dbReference>
<organism evidence="15 16">
    <name type="scientific">candidate division KSB3 bacterium</name>
    <dbReference type="NCBI Taxonomy" id="2044937"/>
    <lineage>
        <taxon>Bacteria</taxon>
        <taxon>candidate division KSB3</taxon>
    </lineage>
</organism>
<dbReference type="NCBIfam" id="NF004309">
    <property type="entry name" value="PRK05704.1"/>
    <property type="match status" value="1"/>
</dbReference>
<dbReference type="PANTHER" id="PTHR43416:SF5">
    <property type="entry name" value="DIHYDROLIPOYLLYSINE-RESIDUE SUCCINYLTRANSFERASE COMPONENT OF 2-OXOGLUTARATE DEHYDROGENASE COMPLEX, MITOCHONDRIAL"/>
    <property type="match status" value="1"/>
</dbReference>
<keyword evidence="9 11" id="KW-0012">Acyltransferase</keyword>
<feature type="region of interest" description="Disordered" evidence="12">
    <location>
        <begin position="145"/>
        <end position="174"/>
    </location>
</feature>
<dbReference type="PANTHER" id="PTHR43416">
    <property type="entry name" value="DIHYDROLIPOYLLYSINE-RESIDUE SUCCINYLTRANSFERASE COMPONENT OF 2-OXOGLUTARATE DEHYDROGENASE COMPLEX, MITOCHONDRIAL-RELATED"/>
    <property type="match status" value="1"/>
</dbReference>
<dbReference type="SUPFAM" id="SSF52777">
    <property type="entry name" value="CoA-dependent acyltransferases"/>
    <property type="match status" value="1"/>
</dbReference>
<dbReference type="Gene3D" id="2.40.50.100">
    <property type="match status" value="1"/>
</dbReference>
<comment type="catalytic activity">
    <reaction evidence="10 11">
        <text>N(6)-[(R)-dihydrolipoyl]-L-lysyl-[protein] + succinyl-CoA = N(6)-[(R)-S(8)-succinyldihydrolipoyl]-L-lysyl-[protein] + CoA</text>
        <dbReference type="Rhea" id="RHEA:15213"/>
        <dbReference type="Rhea" id="RHEA-COMP:10475"/>
        <dbReference type="Rhea" id="RHEA-COMP:20092"/>
        <dbReference type="ChEBI" id="CHEBI:57287"/>
        <dbReference type="ChEBI" id="CHEBI:57292"/>
        <dbReference type="ChEBI" id="CHEBI:83100"/>
        <dbReference type="ChEBI" id="CHEBI:83120"/>
        <dbReference type="EC" id="2.3.1.61"/>
    </reaction>
</comment>
<dbReference type="InterPro" id="IPR036625">
    <property type="entry name" value="E3-bd_dom_sf"/>
</dbReference>
<dbReference type="InterPro" id="IPR050537">
    <property type="entry name" value="2-oxoacid_dehydrogenase"/>
</dbReference>
<evidence type="ECO:0000256" key="2">
    <source>
        <dbReference type="ARBA" id="ARBA00005145"/>
    </source>
</evidence>
<dbReference type="InterPro" id="IPR001078">
    <property type="entry name" value="2-oxoacid_DH_actylTfrase"/>
</dbReference>
<dbReference type="GO" id="GO:0033512">
    <property type="term" value="P:L-lysine catabolic process to acetyl-CoA via saccharopine"/>
    <property type="evidence" value="ECO:0007669"/>
    <property type="project" value="UniProtKB-UniRule"/>
</dbReference>
<dbReference type="Gene3D" id="4.10.320.10">
    <property type="entry name" value="E3-binding domain"/>
    <property type="match status" value="1"/>
</dbReference>
<sequence>MKIDVVVPEVGESITNGILTVWLKADGELVEEGEDLFELETEKTTLVVPSPGSGSLKILIPANEEIQIGQSIAEIDPEAASQTVSEQELAPPTNAQKTAPPAAEQTLSPAVRRVVEEHNLEASALQATGPKGNITKEDALRAVEQARQGQKPELKSPSAPGPIMQEPPSAPVAQTRVKMTPIRKKIAENLVQSQQTAAHLTTFHEVDMSAIIALRSQYKEEFQERAGVRLGFMSFFVKAAQQALAAFPGLNAFIEGEEIVYNNSYHIGVALSTDKGLLTPVIREVEKKNFAAIEQEIIGFAQKAKDKKLLPQELMGGTFTITNGGVFGNMLSTPIPSPPQSGILGMHAIQKRAVVVDDDIVIRPMMYVALTYDHRIVDGREAIGFLLHLKRQIEDPNRLVLGI</sequence>
<protein>
    <recommendedName>
        <fullName evidence="5 11">Dihydrolipoyllysine-residue succinyltransferase component of 2-oxoglutarate dehydrogenase complex</fullName>
        <ecNumber evidence="4 11">2.3.1.61</ecNumber>
    </recommendedName>
    <alternativeName>
        <fullName evidence="11">2-oxoglutarate dehydrogenase complex component E2</fullName>
    </alternativeName>
</protein>
<proteinExistence type="inferred from homology"/>
<dbReference type="NCBIfam" id="TIGR01347">
    <property type="entry name" value="sucB"/>
    <property type="match status" value="1"/>
</dbReference>
<keyword evidence="7 11" id="KW-0808">Transferase</keyword>
<evidence type="ECO:0000256" key="5">
    <source>
        <dbReference type="ARBA" id="ARBA00019511"/>
    </source>
</evidence>
<evidence type="ECO:0000256" key="3">
    <source>
        <dbReference type="ARBA" id="ARBA00007317"/>
    </source>
</evidence>
<dbReference type="InterPro" id="IPR004167">
    <property type="entry name" value="PSBD"/>
</dbReference>